<dbReference type="Gene3D" id="1.10.10.10">
    <property type="entry name" value="Winged helix-like DNA-binding domain superfamily/Winged helix DNA-binding domain"/>
    <property type="match status" value="1"/>
</dbReference>
<protein>
    <submittedName>
        <fullName evidence="2">Broad specificity phosphatase PhoE</fullName>
    </submittedName>
</protein>
<reference evidence="2 3" key="1">
    <citation type="submission" date="2020-08" db="EMBL/GenBank/DDBJ databases">
        <title>Genomic Encyclopedia of Type Strains, Phase III (KMG-III): the genomes of soil and plant-associated and newly described type strains.</title>
        <authorList>
            <person name="Whitman W."/>
        </authorList>
    </citation>
    <scope>NUCLEOTIDE SEQUENCE [LARGE SCALE GENOMIC DNA]</scope>
    <source>
        <strain evidence="2 3">CECT 8960</strain>
    </source>
</reference>
<dbReference type="RefSeq" id="WP_184810068.1">
    <property type="nucleotide sequence ID" value="NZ_JACHJQ010000002.1"/>
</dbReference>
<comment type="caution">
    <text evidence="2">The sequence shown here is derived from an EMBL/GenBank/DDBJ whole genome shotgun (WGS) entry which is preliminary data.</text>
</comment>
<dbReference type="EMBL" id="JACHJQ010000002">
    <property type="protein sequence ID" value="MBB4905905.1"/>
    <property type="molecule type" value="Genomic_DNA"/>
</dbReference>
<evidence type="ECO:0000313" key="3">
    <source>
        <dbReference type="Proteomes" id="UP000520767"/>
    </source>
</evidence>
<dbReference type="InterPro" id="IPR036388">
    <property type="entry name" value="WH-like_DNA-bd_sf"/>
</dbReference>
<feature type="region of interest" description="Disordered" evidence="1">
    <location>
        <begin position="66"/>
        <end position="92"/>
    </location>
</feature>
<keyword evidence="3" id="KW-1185">Reference proteome</keyword>
<dbReference type="InterPro" id="IPR021660">
    <property type="entry name" value="DUF3253"/>
</dbReference>
<dbReference type="AlphaFoldDB" id="A0A7W7Q2R2"/>
<evidence type="ECO:0000256" key="1">
    <source>
        <dbReference type="SAM" id="MobiDB-lite"/>
    </source>
</evidence>
<dbReference type="Proteomes" id="UP000520767">
    <property type="component" value="Unassembled WGS sequence"/>
</dbReference>
<evidence type="ECO:0000313" key="2">
    <source>
        <dbReference type="EMBL" id="MBB4905905.1"/>
    </source>
</evidence>
<sequence length="92" mass="9997">MSATDDRLARTILALTRERGPDSSICPSDAARAVGGENWRELMARTRAVARELAREGHVAVTSRGRVLSPNGTWHGPVRIRGADSSTDHSFE</sequence>
<organism evidence="2 3">
    <name type="scientific">Actinophytocola algeriensis</name>
    <dbReference type="NCBI Taxonomy" id="1768010"/>
    <lineage>
        <taxon>Bacteria</taxon>
        <taxon>Bacillati</taxon>
        <taxon>Actinomycetota</taxon>
        <taxon>Actinomycetes</taxon>
        <taxon>Pseudonocardiales</taxon>
        <taxon>Pseudonocardiaceae</taxon>
    </lineage>
</organism>
<name>A0A7W7Q2R2_9PSEU</name>
<dbReference type="SUPFAM" id="SSF46785">
    <property type="entry name" value="Winged helix' DNA-binding domain"/>
    <property type="match status" value="1"/>
</dbReference>
<proteinExistence type="predicted"/>
<gene>
    <name evidence="2" type="ORF">FHR82_002122</name>
</gene>
<dbReference type="Pfam" id="PF11625">
    <property type="entry name" value="DUF3253"/>
    <property type="match status" value="1"/>
</dbReference>
<accession>A0A7W7Q2R2</accession>
<dbReference type="InterPro" id="IPR036390">
    <property type="entry name" value="WH_DNA-bd_sf"/>
</dbReference>